<accession>A0A934PQ59</accession>
<keyword evidence="3" id="KW-0808">Transferase</keyword>
<evidence type="ECO:0000259" key="4">
    <source>
        <dbReference type="Pfam" id="PF00535"/>
    </source>
</evidence>
<dbReference type="PANTHER" id="PTHR43685">
    <property type="entry name" value="GLYCOSYLTRANSFERASE"/>
    <property type="match status" value="1"/>
</dbReference>
<protein>
    <submittedName>
        <fullName evidence="5">Glycosyltransferase</fullName>
    </submittedName>
</protein>
<gene>
    <name evidence="5" type="ORF">I5M07_15785</name>
</gene>
<evidence type="ECO:0000256" key="1">
    <source>
        <dbReference type="ARBA" id="ARBA00006739"/>
    </source>
</evidence>
<dbReference type="GO" id="GO:0016757">
    <property type="term" value="F:glycosyltransferase activity"/>
    <property type="evidence" value="ECO:0007669"/>
    <property type="project" value="UniProtKB-KW"/>
</dbReference>
<feature type="domain" description="Glycosyltransferase 2-like" evidence="4">
    <location>
        <begin position="6"/>
        <end position="143"/>
    </location>
</feature>
<evidence type="ECO:0000313" key="6">
    <source>
        <dbReference type="Proteomes" id="UP000609172"/>
    </source>
</evidence>
<dbReference type="Pfam" id="PF00535">
    <property type="entry name" value="Glycos_transf_2"/>
    <property type="match status" value="1"/>
</dbReference>
<reference evidence="5" key="1">
    <citation type="submission" date="2020-12" db="EMBL/GenBank/DDBJ databases">
        <title>Bacterial novel species Flavobacterium sp. SE-1-e isolated from soil.</title>
        <authorList>
            <person name="Jung H.-Y."/>
        </authorList>
    </citation>
    <scope>NUCLEOTIDE SEQUENCE</scope>
    <source>
        <strain evidence="5">SE-1-e</strain>
    </source>
</reference>
<dbReference type="InterPro" id="IPR029044">
    <property type="entry name" value="Nucleotide-diphossugar_trans"/>
</dbReference>
<comment type="similarity">
    <text evidence="1">Belongs to the glycosyltransferase 2 family.</text>
</comment>
<dbReference type="AlphaFoldDB" id="A0A934PQ59"/>
<organism evidence="5 6">
    <name type="scientific">Flavobacterium agrisoli</name>
    <dbReference type="NCBI Taxonomy" id="2793066"/>
    <lineage>
        <taxon>Bacteria</taxon>
        <taxon>Pseudomonadati</taxon>
        <taxon>Bacteroidota</taxon>
        <taxon>Flavobacteriia</taxon>
        <taxon>Flavobacteriales</taxon>
        <taxon>Flavobacteriaceae</taxon>
        <taxon>Flavobacterium</taxon>
    </lineage>
</organism>
<dbReference type="SUPFAM" id="SSF53448">
    <property type="entry name" value="Nucleotide-diphospho-sugar transferases"/>
    <property type="match status" value="1"/>
</dbReference>
<dbReference type="InterPro" id="IPR050834">
    <property type="entry name" value="Glycosyltransf_2"/>
</dbReference>
<keyword evidence="2" id="KW-0328">Glycosyltransferase</keyword>
<proteinExistence type="inferred from homology"/>
<dbReference type="PANTHER" id="PTHR43685:SF5">
    <property type="entry name" value="GLYCOSYLTRANSFERASE EPSE-RELATED"/>
    <property type="match status" value="1"/>
</dbReference>
<name>A0A934PQ59_9FLAO</name>
<dbReference type="EMBL" id="JAEHFV010000010">
    <property type="protein sequence ID" value="MBK0371289.1"/>
    <property type="molecule type" value="Genomic_DNA"/>
</dbReference>
<dbReference type="InterPro" id="IPR001173">
    <property type="entry name" value="Glyco_trans_2-like"/>
</dbReference>
<evidence type="ECO:0000256" key="3">
    <source>
        <dbReference type="ARBA" id="ARBA00022679"/>
    </source>
</evidence>
<dbReference type="RefSeq" id="WP_200107415.1">
    <property type="nucleotide sequence ID" value="NZ_JAEHFV010000010.1"/>
</dbReference>
<dbReference type="Proteomes" id="UP000609172">
    <property type="component" value="Unassembled WGS sequence"/>
</dbReference>
<dbReference type="Gene3D" id="3.90.550.10">
    <property type="entry name" value="Spore Coat Polysaccharide Biosynthesis Protein SpsA, Chain A"/>
    <property type="match status" value="1"/>
</dbReference>
<comment type="caution">
    <text evidence="5">The sequence shown here is derived from an EMBL/GenBank/DDBJ whole genome shotgun (WGS) entry which is preliminary data.</text>
</comment>
<sequence>MIPLISVILPAYNAEKYLAVAVDSILSQTFSNFELLIINDGSSDDTESIVKSFNDVRIKYIKNVLNLGLIASLNKGISLATGKYIARMDADDLSRPERFEKQVTFLENNPDYVICSSARTEFTDNSEIKHNSYLPIDDTSIRISAIFSTPFTHPSVMFKKSVFVDNDLQYSPNFKYAEDYELWVRFLSYGKGYNFSEVLIDYRNTPNSQTSVGGIDYQERKNTISKIQQSALKNIGLTLSPKDLDFLFMLSLSEYICKVDFEIYTISYIKDFFNLLQIHFEKLYPEEKSKVYSVLGKRYLKIIVFNKRKLTISEITRLTNFKLIAGAIKNLRNGKK</sequence>
<evidence type="ECO:0000256" key="2">
    <source>
        <dbReference type="ARBA" id="ARBA00022676"/>
    </source>
</evidence>
<keyword evidence="6" id="KW-1185">Reference proteome</keyword>
<evidence type="ECO:0000313" key="5">
    <source>
        <dbReference type="EMBL" id="MBK0371289.1"/>
    </source>
</evidence>